<name>A0ABQ1QNY9_9RHOB</name>
<gene>
    <name evidence="7" type="primary">fadB</name>
    <name evidence="7" type="ORF">GCM10011358_16720</name>
</gene>
<protein>
    <recommendedName>
        <fullName evidence="6">Enoyl-CoA hydratase domain-containing protein 3, mitochondrial</fullName>
    </recommendedName>
</protein>
<keyword evidence="8" id="KW-1185">Reference proteome</keyword>
<evidence type="ECO:0000256" key="3">
    <source>
        <dbReference type="ARBA" id="ARBA00022946"/>
    </source>
</evidence>
<comment type="caution">
    <text evidence="7">The sequence shown here is derived from an EMBL/GenBank/DDBJ whole genome shotgun (WGS) entry which is preliminary data.</text>
</comment>
<evidence type="ECO:0000256" key="6">
    <source>
        <dbReference type="ARBA" id="ARBA00040545"/>
    </source>
</evidence>
<organism evidence="7 8">
    <name type="scientific">Sinisalibacter lacisalsi</name>
    <dbReference type="NCBI Taxonomy" id="1526570"/>
    <lineage>
        <taxon>Bacteria</taxon>
        <taxon>Pseudomonadati</taxon>
        <taxon>Pseudomonadota</taxon>
        <taxon>Alphaproteobacteria</taxon>
        <taxon>Rhodobacterales</taxon>
        <taxon>Roseobacteraceae</taxon>
        <taxon>Sinisalibacter</taxon>
    </lineage>
</organism>
<dbReference type="InterPro" id="IPR014748">
    <property type="entry name" value="Enoyl-CoA_hydra_C"/>
</dbReference>
<dbReference type="Pfam" id="PF00378">
    <property type="entry name" value="ECH_1"/>
    <property type="match status" value="1"/>
</dbReference>
<evidence type="ECO:0000313" key="7">
    <source>
        <dbReference type="EMBL" id="GGD33276.1"/>
    </source>
</evidence>
<reference evidence="8" key="1">
    <citation type="journal article" date="2019" name="Int. J. Syst. Evol. Microbiol.">
        <title>The Global Catalogue of Microorganisms (GCM) 10K type strain sequencing project: providing services to taxonomists for standard genome sequencing and annotation.</title>
        <authorList>
            <consortium name="The Broad Institute Genomics Platform"/>
            <consortium name="The Broad Institute Genome Sequencing Center for Infectious Disease"/>
            <person name="Wu L."/>
            <person name="Ma J."/>
        </authorList>
    </citation>
    <scope>NUCLEOTIDE SEQUENCE [LARGE SCALE GENOMIC DNA]</scope>
    <source>
        <strain evidence="8">CGMCC 1.12922</strain>
    </source>
</reference>
<dbReference type="Gene3D" id="3.90.226.10">
    <property type="entry name" value="2-enoyl-CoA Hydratase, Chain A, domain 1"/>
    <property type="match status" value="1"/>
</dbReference>
<keyword evidence="4" id="KW-0443">Lipid metabolism</keyword>
<evidence type="ECO:0000256" key="2">
    <source>
        <dbReference type="ARBA" id="ARBA00022832"/>
    </source>
</evidence>
<dbReference type="SUPFAM" id="SSF52096">
    <property type="entry name" value="ClpP/crotonase"/>
    <property type="match status" value="1"/>
</dbReference>
<evidence type="ECO:0000256" key="4">
    <source>
        <dbReference type="ARBA" id="ARBA00023098"/>
    </source>
</evidence>
<sequence length="323" mass="34671">MGAQHEVHRGDVEDLEILRHLPEIARKEGAQIVEVHLQRHGFPLSVRGAIVPGKDRENKMEDTILLREDHGAIARLTLNNPRALNALSDEMLDALAAEFDRLADDETIRVVVLAANGKAFSAGHDLKEMQSHRDAPDGGRAYFDALFDRCGAVMQKIPALPQPVIAEVHAIAAAAGCQLVASCDMAVAAEGTRFGVNGVNLGLFCSTPAVALARALPRKVVFEMAATGDFIDAARAREVGLVNRVVPPEELTGATMALAQVVAEKLPAAIRLGKAGFYDQVQKPLAAAYDSAGAVMVENMMDEDTDEGIRAFIEKRKARWAAG</sequence>
<keyword evidence="2" id="KW-0276">Fatty acid metabolism</keyword>
<proteinExistence type="inferred from homology"/>
<dbReference type="InterPro" id="IPR052377">
    <property type="entry name" value="Mitochondrial_ECH-domain"/>
</dbReference>
<dbReference type="CDD" id="cd06558">
    <property type="entry name" value="crotonase-like"/>
    <property type="match status" value="1"/>
</dbReference>
<accession>A0ABQ1QNY9</accession>
<keyword evidence="3" id="KW-0809">Transit peptide</keyword>
<dbReference type="InterPro" id="IPR029045">
    <property type="entry name" value="ClpP/crotonase-like_dom_sf"/>
</dbReference>
<comment type="similarity">
    <text evidence="1">Belongs to the enoyl-CoA hydratase/isomerase family.</text>
</comment>
<dbReference type="Proteomes" id="UP000617355">
    <property type="component" value="Unassembled WGS sequence"/>
</dbReference>
<evidence type="ECO:0000256" key="1">
    <source>
        <dbReference type="ARBA" id="ARBA00005254"/>
    </source>
</evidence>
<dbReference type="NCBIfam" id="NF006008">
    <property type="entry name" value="PRK08139.1"/>
    <property type="match status" value="1"/>
</dbReference>
<dbReference type="PANTHER" id="PTHR43602:SF1">
    <property type="entry name" value="ENOYL-COA HYDRATASE DOMAIN-CONTAINING PROTEIN 3, MITOCHONDRIAL"/>
    <property type="match status" value="1"/>
</dbReference>
<comment type="function">
    <text evidence="5">May play a role in fatty acid biosynthesis and insulin sensitivity.</text>
</comment>
<dbReference type="EMBL" id="BMGI01000002">
    <property type="protein sequence ID" value="GGD33276.1"/>
    <property type="molecule type" value="Genomic_DNA"/>
</dbReference>
<evidence type="ECO:0000313" key="8">
    <source>
        <dbReference type="Proteomes" id="UP000617355"/>
    </source>
</evidence>
<dbReference type="Gene3D" id="1.10.12.10">
    <property type="entry name" value="Lyase 2-enoyl-coa Hydratase, Chain A, domain 2"/>
    <property type="match status" value="1"/>
</dbReference>
<dbReference type="PANTHER" id="PTHR43602">
    <property type="match status" value="1"/>
</dbReference>
<dbReference type="InterPro" id="IPR001753">
    <property type="entry name" value="Enoyl-CoA_hydra/iso"/>
</dbReference>
<evidence type="ECO:0000256" key="5">
    <source>
        <dbReference type="ARBA" id="ARBA00037410"/>
    </source>
</evidence>